<gene>
    <name evidence="1" type="ORF">CBM2607_12430</name>
</gene>
<reference evidence="1 2" key="1">
    <citation type="submission" date="2018-01" db="EMBL/GenBank/DDBJ databases">
        <authorList>
            <person name="Clerissi C."/>
        </authorList>
    </citation>
    <scope>NUCLEOTIDE SEQUENCE [LARGE SCALE GENOMIC DNA]</scope>
    <source>
        <strain evidence="1">Cupriavidus taiwanensis STM 6160</strain>
    </source>
</reference>
<evidence type="ECO:0000313" key="2">
    <source>
        <dbReference type="Proteomes" id="UP000255168"/>
    </source>
</evidence>
<dbReference type="Proteomes" id="UP000255168">
    <property type="component" value="Chromosome I"/>
</dbReference>
<dbReference type="AlphaFoldDB" id="A0A375HB93"/>
<evidence type="ECO:0000313" key="1">
    <source>
        <dbReference type="EMBL" id="SPD47490.1"/>
    </source>
</evidence>
<accession>A0A375HB93</accession>
<organism evidence="1 2">
    <name type="scientific">Cupriavidus neocaledonicus</name>
    <dbReference type="NCBI Taxonomy" id="1040979"/>
    <lineage>
        <taxon>Bacteria</taxon>
        <taxon>Pseudomonadati</taxon>
        <taxon>Pseudomonadota</taxon>
        <taxon>Betaproteobacteria</taxon>
        <taxon>Burkholderiales</taxon>
        <taxon>Burkholderiaceae</taxon>
        <taxon>Cupriavidus</taxon>
    </lineage>
</organism>
<dbReference type="EMBL" id="LT984806">
    <property type="protein sequence ID" value="SPD47490.1"/>
    <property type="molecule type" value="Genomic_DNA"/>
</dbReference>
<proteinExistence type="predicted"/>
<dbReference type="SUPFAM" id="SSF53955">
    <property type="entry name" value="Lysozyme-like"/>
    <property type="match status" value="1"/>
</dbReference>
<protein>
    <submittedName>
        <fullName evidence="1">Phage lysozyme</fullName>
    </submittedName>
</protein>
<name>A0A375HB93_9BURK</name>
<dbReference type="InterPro" id="IPR023346">
    <property type="entry name" value="Lysozyme-like_dom_sf"/>
</dbReference>
<sequence>MLLQGDALAARSAGWFWRWKGLNPLADAGDFVGLTRRINGGTNGLTDRQMRWERARRALGIQ</sequence>
<dbReference type="Gene3D" id="1.10.530.10">
    <property type="match status" value="1"/>
</dbReference>